<dbReference type="NCBIfam" id="TIGR00266">
    <property type="entry name" value="TIGR00266 family protein"/>
    <property type="match status" value="1"/>
</dbReference>
<keyword evidence="2" id="KW-1185">Reference proteome</keyword>
<dbReference type="Gene3D" id="3.60.160.10">
    <property type="entry name" value="Mitochondrial biogenesis AIM24"/>
    <property type="match status" value="1"/>
</dbReference>
<dbReference type="InterPro" id="IPR002838">
    <property type="entry name" value="AIM24"/>
</dbReference>
<dbReference type="InterPro" id="IPR036983">
    <property type="entry name" value="AIM24_sf"/>
</dbReference>
<name>A0ABW0GJF4_9MICO</name>
<reference evidence="2" key="1">
    <citation type="journal article" date="2019" name="Int. J. Syst. Evol. Microbiol.">
        <title>The Global Catalogue of Microorganisms (GCM) 10K type strain sequencing project: providing services to taxonomists for standard genome sequencing and annotation.</title>
        <authorList>
            <consortium name="The Broad Institute Genomics Platform"/>
            <consortium name="The Broad Institute Genome Sequencing Center for Infectious Disease"/>
            <person name="Wu L."/>
            <person name="Ma J."/>
        </authorList>
    </citation>
    <scope>NUCLEOTIDE SEQUENCE [LARGE SCALE GENOMIC DNA]</scope>
    <source>
        <strain evidence="2">CCUG 43114</strain>
    </source>
</reference>
<dbReference type="PANTHER" id="PTHR43657">
    <property type="entry name" value="TRYPTOPHAN RNA-BINDING ATTENUATOR PROTEIN-LIKE PROTEIN"/>
    <property type="match status" value="1"/>
</dbReference>
<gene>
    <name evidence="1" type="ORF">ACFPJ6_00280</name>
</gene>
<dbReference type="Pfam" id="PF01987">
    <property type="entry name" value="AIM24"/>
    <property type="match status" value="1"/>
</dbReference>
<dbReference type="InterPro" id="IPR016031">
    <property type="entry name" value="Trp_RNA-bd_attenuator-like_dom"/>
</dbReference>
<evidence type="ECO:0000313" key="1">
    <source>
        <dbReference type="EMBL" id="MFC5379216.1"/>
    </source>
</evidence>
<accession>A0ABW0GJF4</accession>
<proteinExistence type="predicted"/>
<sequence>MRVSVRHQPSFAVVRVELAPGEQVRGESGSMAAHSWGVEVQAQMQGGLMRSLSRSVLGGESLYVTTFTAHPEHPGWVDLAARLPGDALVLDVEPSSGLVLTRGSWLASDAGVELDTRWGGASSLFGGEGGFVVHATGRGTVVGACYGALDRHDLPEGGGFTVDTGHVVAYEDRVQPRMRKVSRGVLQSMKSGEGWVFDFQGPGTVWTQSRNPTELVGWLAAQLPNRQ</sequence>
<dbReference type="EMBL" id="JBHSLD010000001">
    <property type="protein sequence ID" value="MFC5379216.1"/>
    <property type="molecule type" value="Genomic_DNA"/>
</dbReference>
<protein>
    <submittedName>
        <fullName evidence="1">TIGR00266 family protein</fullName>
    </submittedName>
</protein>
<dbReference type="SUPFAM" id="SSF51219">
    <property type="entry name" value="TRAP-like"/>
    <property type="match status" value="1"/>
</dbReference>
<dbReference type="PANTHER" id="PTHR43657:SF1">
    <property type="entry name" value="ALTERED INHERITANCE OF MITOCHONDRIA PROTEIN 24, MITOCHONDRIAL"/>
    <property type="match status" value="1"/>
</dbReference>
<comment type="caution">
    <text evidence="1">The sequence shown here is derived from an EMBL/GenBank/DDBJ whole genome shotgun (WGS) entry which is preliminary data.</text>
</comment>
<dbReference type="Proteomes" id="UP001596122">
    <property type="component" value="Unassembled WGS sequence"/>
</dbReference>
<dbReference type="RefSeq" id="WP_340266760.1">
    <property type="nucleotide sequence ID" value="NZ_JBBEOG010000001.1"/>
</dbReference>
<organism evidence="1 2">
    <name type="scientific">Aquipuribacter nitratireducens</name>
    <dbReference type="NCBI Taxonomy" id="650104"/>
    <lineage>
        <taxon>Bacteria</taxon>
        <taxon>Bacillati</taxon>
        <taxon>Actinomycetota</taxon>
        <taxon>Actinomycetes</taxon>
        <taxon>Micrococcales</taxon>
        <taxon>Intrasporangiaceae</taxon>
        <taxon>Aquipuribacter</taxon>
    </lineage>
</organism>
<evidence type="ECO:0000313" key="2">
    <source>
        <dbReference type="Proteomes" id="UP001596122"/>
    </source>
</evidence>